<keyword evidence="3" id="KW-1185">Reference proteome</keyword>
<dbReference type="EMBL" id="BMCH01000008">
    <property type="protein sequence ID" value="GGC39989.1"/>
    <property type="molecule type" value="Genomic_DNA"/>
</dbReference>
<dbReference type="Proteomes" id="UP000637769">
    <property type="component" value="Unassembled WGS sequence"/>
</dbReference>
<organism evidence="2 3">
    <name type="scientific">Asaia siamensis</name>
    <dbReference type="NCBI Taxonomy" id="110479"/>
    <lineage>
        <taxon>Bacteria</taxon>
        <taxon>Pseudomonadati</taxon>
        <taxon>Pseudomonadota</taxon>
        <taxon>Alphaproteobacteria</taxon>
        <taxon>Acetobacterales</taxon>
        <taxon>Acetobacteraceae</taxon>
        <taxon>Asaia</taxon>
    </lineage>
</organism>
<gene>
    <name evidence="2" type="ORF">GCM10007207_26820</name>
</gene>
<evidence type="ECO:0000256" key="1">
    <source>
        <dbReference type="SAM" id="MobiDB-lite"/>
    </source>
</evidence>
<reference evidence="3" key="1">
    <citation type="journal article" date="2019" name="Int. J. Syst. Evol. Microbiol.">
        <title>The Global Catalogue of Microorganisms (GCM) 10K type strain sequencing project: providing services to taxonomists for standard genome sequencing and annotation.</title>
        <authorList>
            <consortium name="The Broad Institute Genomics Platform"/>
            <consortium name="The Broad Institute Genome Sequencing Center for Infectious Disease"/>
            <person name="Wu L."/>
            <person name="Ma J."/>
        </authorList>
    </citation>
    <scope>NUCLEOTIDE SEQUENCE [LARGE SCALE GENOMIC DNA]</scope>
    <source>
        <strain evidence="3">CCM 7132</strain>
    </source>
</reference>
<comment type="caution">
    <text evidence="2">The sequence shown here is derived from an EMBL/GenBank/DDBJ whole genome shotgun (WGS) entry which is preliminary data.</text>
</comment>
<feature type="compositionally biased region" description="Basic and acidic residues" evidence="1">
    <location>
        <begin position="41"/>
        <end position="59"/>
    </location>
</feature>
<proteinExistence type="predicted"/>
<evidence type="ECO:0000313" key="3">
    <source>
        <dbReference type="Proteomes" id="UP000637769"/>
    </source>
</evidence>
<accession>A0ABQ1MFU4</accession>
<evidence type="ECO:0000313" key="2">
    <source>
        <dbReference type="EMBL" id="GGC39989.1"/>
    </source>
</evidence>
<name>A0ABQ1MFU4_9PROT</name>
<protein>
    <recommendedName>
        <fullName evidence="4">Secreted protein</fullName>
    </recommendedName>
</protein>
<feature type="region of interest" description="Disordered" evidence="1">
    <location>
        <begin position="38"/>
        <end position="59"/>
    </location>
</feature>
<evidence type="ECO:0008006" key="4">
    <source>
        <dbReference type="Google" id="ProtNLM"/>
    </source>
</evidence>
<sequence length="91" mass="10477">MAMLMTRHWSLMMAAAFGFEGSRREVMSRRHRRAAGLACLHRRDASQDKKDNHQDDDPERMARLVHEPHDLGEFGSLSQRCELIAMGLMPN</sequence>